<proteinExistence type="predicted"/>
<protein>
    <submittedName>
        <fullName evidence="1">Uncharacterized protein</fullName>
    </submittedName>
</protein>
<dbReference type="Proteomes" id="UP001060085">
    <property type="component" value="Linkage Group LG07"/>
</dbReference>
<gene>
    <name evidence="1" type="ORF">M9H77_32830</name>
</gene>
<sequence length="673" mass="76780">MVRGRDACWEHCVLIDATRQKVRCNYCQREFSGGVYRMKFHLAQIKNKDIVPCTEVPNGVRDHIQSILSTPKKQKAPKKQKIDRGANSQQHSSSASGGIRPDNRSSGQDGSSSPPLLYRRLSPSSQPIIDNIQKQKHEYADKRIAAFFFQNSIPFAAAKSIYYQEMVSAIAECEAGYVAPSHEKLRSNLLEKVKADINETYKKLRDGWEETGCTVLCDSWSDGRSKTLVALSVTCPKGTVFLRSIDISGRGDDPHYLFELLESVTLEVGIHNVIQVITDSTISYIYAGRLLMEKYPSLFWSPCASHCVNKTLEDFSKLDWVSRVLEEANTIIKYIYSNDWILSLMRKFTCGGELIRPKLSRFVAHYLSLRSLVTQEDNLKHMFSHTEWLSSIYSRGAEAQTIISLLYLERFWKSAREAVSISEPLVKILRIVDGDMPAMGYLYEGMERAKISIKAYYKSIEEKYVPVWDIIDRRWYMQLHSPLHAAAAFLNPSIFYSLSFKVDSRVRNGFQEAMIKMAVNEKDKVEITKEHPVYLNAQGALGTEFAVKGRTLNTPGDWWAGYGYEIPTLQRSAIRILSQPCSSHWCRWNWSTFESLHGKRRTKAEFDKFNDLVFVHCNLWLQATAKSRNGKYQPINFDEIDVSSEWPTESEASSPLLDDAVLDYMSPDINGVS</sequence>
<name>A0ACC0A8A4_CATRO</name>
<reference evidence="2" key="1">
    <citation type="journal article" date="2023" name="Nat. Plants">
        <title>Single-cell RNA sequencing provides a high-resolution roadmap for understanding the multicellular compartmentation of specialized metabolism.</title>
        <authorList>
            <person name="Sun S."/>
            <person name="Shen X."/>
            <person name="Li Y."/>
            <person name="Li Y."/>
            <person name="Wang S."/>
            <person name="Li R."/>
            <person name="Zhang H."/>
            <person name="Shen G."/>
            <person name="Guo B."/>
            <person name="Wei J."/>
            <person name="Xu J."/>
            <person name="St-Pierre B."/>
            <person name="Chen S."/>
            <person name="Sun C."/>
        </authorList>
    </citation>
    <scope>NUCLEOTIDE SEQUENCE [LARGE SCALE GENOMIC DNA]</scope>
</reference>
<evidence type="ECO:0000313" key="2">
    <source>
        <dbReference type="Proteomes" id="UP001060085"/>
    </source>
</evidence>
<accession>A0ACC0A8A4</accession>
<keyword evidence="2" id="KW-1185">Reference proteome</keyword>
<comment type="caution">
    <text evidence="1">The sequence shown here is derived from an EMBL/GenBank/DDBJ whole genome shotgun (WGS) entry which is preliminary data.</text>
</comment>
<organism evidence="1 2">
    <name type="scientific">Catharanthus roseus</name>
    <name type="common">Madagascar periwinkle</name>
    <name type="synonym">Vinca rosea</name>
    <dbReference type="NCBI Taxonomy" id="4058"/>
    <lineage>
        <taxon>Eukaryota</taxon>
        <taxon>Viridiplantae</taxon>
        <taxon>Streptophyta</taxon>
        <taxon>Embryophyta</taxon>
        <taxon>Tracheophyta</taxon>
        <taxon>Spermatophyta</taxon>
        <taxon>Magnoliopsida</taxon>
        <taxon>eudicotyledons</taxon>
        <taxon>Gunneridae</taxon>
        <taxon>Pentapetalae</taxon>
        <taxon>asterids</taxon>
        <taxon>lamiids</taxon>
        <taxon>Gentianales</taxon>
        <taxon>Apocynaceae</taxon>
        <taxon>Rauvolfioideae</taxon>
        <taxon>Vinceae</taxon>
        <taxon>Catharanthinae</taxon>
        <taxon>Catharanthus</taxon>
    </lineage>
</organism>
<dbReference type="EMBL" id="CM044707">
    <property type="protein sequence ID" value="KAI5655643.1"/>
    <property type="molecule type" value="Genomic_DNA"/>
</dbReference>
<evidence type="ECO:0000313" key="1">
    <source>
        <dbReference type="EMBL" id="KAI5655643.1"/>
    </source>
</evidence>